<feature type="compositionally biased region" description="Low complexity" evidence="1">
    <location>
        <begin position="361"/>
        <end position="386"/>
    </location>
</feature>
<dbReference type="Proteomes" id="UP000184267">
    <property type="component" value="Unassembled WGS sequence"/>
</dbReference>
<comment type="caution">
    <text evidence="2">The sequence shown here is derived from an EMBL/GenBank/DDBJ whole genome shotgun (WGS) entry which is preliminary data.</text>
</comment>
<keyword evidence="3" id="KW-1185">Reference proteome</keyword>
<feature type="region of interest" description="Disordered" evidence="1">
    <location>
        <begin position="324"/>
        <end position="393"/>
    </location>
</feature>
<feature type="compositionally biased region" description="Low complexity" evidence="1">
    <location>
        <begin position="335"/>
        <end position="353"/>
    </location>
</feature>
<feature type="compositionally biased region" description="Polar residues" evidence="1">
    <location>
        <begin position="538"/>
        <end position="548"/>
    </location>
</feature>
<protein>
    <submittedName>
        <fullName evidence="2">Uncharacterized protein</fullName>
    </submittedName>
</protein>
<gene>
    <name evidence="2" type="ORF">TRAPUB_8794</name>
</gene>
<feature type="compositionally biased region" description="Polar residues" evidence="1">
    <location>
        <begin position="324"/>
        <end position="334"/>
    </location>
</feature>
<organism evidence="2 3">
    <name type="scientific">Trametes pubescens</name>
    <name type="common">White-rot fungus</name>
    <dbReference type="NCBI Taxonomy" id="154538"/>
    <lineage>
        <taxon>Eukaryota</taxon>
        <taxon>Fungi</taxon>
        <taxon>Dikarya</taxon>
        <taxon>Basidiomycota</taxon>
        <taxon>Agaricomycotina</taxon>
        <taxon>Agaricomycetes</taxon>
        <taxon>Polyporales</taxon>
        <taxon>Polyporaceae</taxon>
        <taxon>Trametes</taxon>
    </lineage>
</organism>
<name>A0A1M2W469_TRAPU</name>
<feature type="compositionally biased region" description="Low complexity" evidence="1">
    <location>
        <begin position="462"/>
        <end position="485"/>
    </location>
</feature>
<accession>A0A1M2W469</accession>
<feature type="region of interest" description="Disordered" evidence="1">
    <location>
        <begin position="414"/>
        <end position="573"/>
    </location>
</feature>
<dbReference type="STRING" id="154538.A0A1M2W469"/>
<proteinExistence type="predicted"/>
<feature type="compositionally biased region" description="Low complexity" evidence="1">
    <location>
        <begin position="549"/>
        <end position="566"/>
    </location>
</feature>
<feature type="compositionally biased region" description="Low complexity" evidence="1">
    <location>
        <begin position="520"/>
        <end position="537"/>
    </location>
</feature>
<sequence>MGRQPWAPDDQLAWLETKVLEWHASQNEEKTGLFLERTEKSYFDIFWQNPEVVGKYLESMLDRNGRLVSMEQRRVQLNTWFWNRSLGKLVKKKGRNTTALLDLVPKKTGHLQLYQAYMTLCKERIMPQIQKEYEAYLRKHIDEHGAPPAASADTEGTNSDDETPAPDAWWKFACARAREMLAEESDEVKREVEVSREKASNARGLEQFLVGEGGDQTGDVSELAESARGLQAKIDALPKVLQGMLEQIEEQIGWKSTVLVGGPRPDTGEFAALFLHQGQTLNLGKSLPNATPEWDELEKAFNKFIVSCYPADVGKKLNSAYRNEQTETNGSPSNTALPALGLLGPTPQTGTALAGPTEGQASGSAGSSTTAAVDTATRTESTTATAPKRVIEQDFEELRQETIARNKALMKELGLGSGLPEPKAAKKRKKREKPSASAAPTTRRKSQRNKPSNEPSRNADGTSSSEPPSTTTASSPTTVSTTPQPEASVPVTADKEAPADCEGVAPGGQLAPPRTTLQATASPEGSSTGEESSSATTVNTGVPPSTQNDAAPPSLSTPPTTSLDASESARVKDVGTHAQTTLLTGINSVSSDVVNSVNALKTVPAPRALSINSPPRAPSVDVSSLYADDSAVPEWMMDALQYFKLIEGGEGWKQLLVEWLEFEKVSGYPNGQDANNRLASECRPEEVKIWMKNHRLYEKLPKIKSPSQFSVAWKKWWTALQPPSRKPNDGTTWPLLRNEPTDTSEWGLIARGGCNGFFLVVLTLAWWIWATLNENTSTDDVAGAVDDVRWVCKAITQYVRTPLNTDDGDSDERPSKRPRHT</sequence>
<dbReference type="AlphaFoldDB" id="A0A1M2W469"/>
<feature type="region of interest" description="Disordered" evidence="1">
    <location>
        <begin position="145"/>
        <end position="165"/>
    </location>
</feature>
<evidence type="ECO:0000313" key="3">
    <source>
        <dbReference type="Proteomes" id="UP000184267"/>
    </source>
</evidence>
<dbReference type="OMA" id="CKERIMP"/>
<evidence type="ECO:0000313" key="2">
    <source>
        <dbReference type="EMBL" id="OJT14651.1"/>
    </source>
</evidence>
<feature type="compositionally biased region" description="Polar residues" evidence="1">
    <location>
        <begin position="449"/>
        <end position="461"/>
    </location>
</feature>
<dbReference type="OrthoDB" id="2803783at2759"/>
<evidence type="ECO:0000256" key="1">
    <source>
        <dbReference type="SAM" id="MobiDB-lite"/>
    </source>
</evidence>
<reference evidence="2 3" key="1">
    <citation type="submission" date="2016-10" db="EMBL/GenBank/DDBJ databases">
        <title>Genome sequence of the basidiomycete white-rot fungus Trametes pubescens.</title>
        <authorList>
            <person name="Makela M.R."/>
            <person name="Granchi Z."/>
            <person name="Peng M."/>
            <person name="De Vries R.P."/>
            <person name="Grigoriev I."/>
            <person name="Riley R."/>
            <person name="Hilden K."/>
        </authorList>
    </citation>
    <scope>NUCLEOTIDE SEQUENCE [LARGE SCALE GENOMIC DNA]</scope>
    <source>
        <strain evidence="2 3">FBCC735</strain>
    </source>
</reference>
<dbReference type="EMBL" id="MNAD01000266">
    <property type="protein sequence ID" value="OJT14651.1"/>
    <property type="molecule type" value="Genomic_DNA"/>
</dbReference>